<dbReference type="Proteomes" id="UP000286806">
    <property type="component" value="Unassembled WGS sequence"/>
</dbReference>
<reference evidence="1 2" key="1">
    <citation type="journal article" date="2019" name="Front. Microbiol.">
        <title>Genomes of Neutrophilic Sulfur-Oxidizing Chemolithoautotrophs Representing 9 Proteobacterial Species From 8 Genera.</title>
        <authorList>
            <person name="Watanabe T."/>
            <person name="Kojima H."/>
            <person name="Umezawa K."/>
            <person name="Hori C."/>
            <person name="Takasuka T.E."/>
            <person name="Kato Y."/>
            <person name="Fukui M."/>
        </authorList>
    </citation>
    <scope>NUCLEOTIDE SEQUENCE [LARGE SCALE GENOMIC DNA]</scope>
    <source>
        <strain evidence="1 2">TTN</strain>
    </source>
</reference>
<name>A0A401JF37_9PROT</name>
<protein>
    <submittedName>
        <fullName evidence="1">Mu-like prophage protein GP36</fullName>
    </submittedName>
</protein>
<organism evidence="1 2">
    <name type="scientific">Sulfuriferula multivorans</name>
    <dbReference type="NCBI Taxonomy" id="1559896"/>
    <lineage>
        <taxon>Bacteria</taxon>
        <taxon>Pseudomonadati</taxon>
        <taxon>Pseudomonadota</taxon>
        <taxon>Betaproteobacteria</taxon>
        <taxon>Nitrosomonadales</taxon>
        <taxon>Sulfuricellaceae</taxon>
        <taxon>Sulfuriferula</taxon>
    </lineage>
</organism>
<evidence type="ECO:0000313" key="2">
    <source>
        <dbReference type="Proteomes" id="UP000286806"/>
    </source>
</evidence>
<dbReference type="AlphaFoldDB" id="A0A401JF37"/>
<comment type="caution">
    <text evidence="1">The sequence shown here is derived from an EMBL/GenBank/DDBJ whole genome shotgun (WGS) entry which is preliminary data.</text>
</comment>
<dbReference type="Pfam" id="PF07030">
    <property type="entry name" value="Phage_Mu_Gp36"/>
    <property type="match status" value="1"/>
</dbReference>
<keyword evidence="2" id="KW-1185">Reference proteome</keyword>
<dbReference type="InterPro" id="IPR009752">
    <property type="entry name" value="Phage_Mu_GpJ"/>
</dbReference>
<dbReference type="EMBL" id="BGOW01000017">
    <property type="protein sequence ID" value="GBL46226.1"/>
    <property type="molecule type" value="Genomic_DNA"/>
</dbReference>
<accession>A0A401JF37</accession>
<dbReference type="RefSeq" id="WP_124705014.1">
    <property type="nucleotide sequence ID" value="NZ_BGOW01000017.1"/>
</dbReference>
<gene>
    <name evidence="1" type="ORF">SFMTTN_2039</name>
</gene>
<dbReference type="OrthoDB" id="9812088at2"/>
<sequence>MAYTTQAEMVDAFGSLEIIQLTDRADPPLGAVDAAVLATALDDAAAEIDSYLVGRYTLPMSPAPSVLKRFNREMARYLLYKDAAPQEIADRYKSAIKFLTNVANGVASLGPDSVGQQAPGAVQYVANPSIFGGIEL</sequence>
<evidence type="ECO:0000313" key="1">
    <source>
        <dbReference type="EMBL" id="GBL46226.1"/>
    </source>
</evidence>
<proteinExistence type="predicted"/>